<keyword evidence="1" id="KW-1133">Transmembrane helix</keyword>
<dbReference type="GeneID" id="30028610"/>
<evidence type="ECO:0000313" key="3">
    <source>
        <dbReference type="Proteomes" id="UP000092555"/>
    </source>
</evidence>
<evidence type="ECO:0000256" key="1">
    <source>
        <dbReference type="SAM" id="Phobius"/>
    </source>
</evidence>
<keyword evidence="1" id="KW-0472">Membrane</keyword>
<sequence>MGAYLIVYTPLLVATCTCYSSIFLYSKRNVAISLEKAPCTLGSLGVSYAQYEDLLPQCNDLPANPKTNISVLVDLMRQRRTF</sequence>
<dbReference type="EMBL" id="LXTC01000001">
    <property type="protein sequence ID" value="OBA24082.1"/>
    <property type="molecule type" value="Genomic_DNA"/>
</dbReference>
<protein>
    <submittedName>
        <fullName evidence="2">Uncharacterized protein</fullName>
    </submittedName>
</protein>
<keyword evidence="3" id="KW-1185">Reference proteome</keyword>
<evidence type="ECO:0000313" key="2">
    <source>
        <dbReference type="EMBL" id="OBA24082.1"/>
    </source>
</evidence>
<dbReference type="RefSeq" id="XP_018714563.1">
    <property type="nucleotide sequence ID" value="XM_018855634.1"/>
</dbReference>
<comment type="caution">
    <text evidence="2">The sequence shown here is derived from an EMBL/GenBank/DDBJ whole genome shotgun (WGS) entry which is preliminary data.</text>
</comment>
<dbReference type="AlphaFoldDB" id="A0A1A0HJL8"/>
<dbReference type="Proteomes" id="UP000092555">
    <property type="component" value="Unassembled WGS sequence"/>
</dbReference>
<gene>
    <name evidence="2" type="ORF">METBIDRAFT_30433</name>
</gene>
<proteinExistence type="predicted"/>
<keyword evidence="1" id="KW-0812">Transmembrane</keyword>
<feature type="transmembrane region" description="Helical" evidence="1">
    <location>
        <begin position="6"/>
        <end position="26"/>
    </location>
</feature>
<accession>A0A1A0HJL8</accession>
<reference evidence="2 3" key="1">
    <citation type="submission" date="2016-05" db="EMBL/GenBank/DDBJ databases">
        <title>Comparative genomics of biotechnologically important yeasts.</title>
        <authorList>
            <consortium name="DOE Joint Genome Institute"/>
            <person name="Riley R."/>
            <person name="Haridas S."/>
            <person name="Wolfe K.H."/>
            <person name="Lopes M.R."/>
            <person name="Hittinger C.T."/>
            <person name="Goker M."/>
            <person name="Salamov A."/>
            <person name="Wisecaver J."/>
            <person name="Long T.M."/>
            <person name="Aerts A.L."/>
            <person name="Barry K."/>
            <person name="Choi C."/>
            <person name="Clum A."/>
            <person name="Coughlan A.Y."/>
            <person name="Deshpande S."/>
            <person name="Douglass A.P."/>
            <person name="Hanson S.J."/>
            <person name="Klenk H.-P."/>
            <person name="LaButti K."/>
            <person name="Lapidus A."/>
            <person name="Lindquist E."/>
            <person name="Lipzen A."/>
            <person name="Meier-kolthoff J.P."/>
            <person name="Ohm R.A."/>
            <person name="Otillar R.P."/>
            <person name="Pangilinan J."/>
            <person name="Peng Y."/>
            <person name="Rokas A."/>
            <person name="Rosa C.A."/>
            <person name="Scheuner C."/>
            <person name="Sibirny A.A."/>
            <person name="Slot J.C."/>
            <person name="Stielow J.B."/>
            <person name="Sun H."/>
            <person name="Kurtzman C.P."/>
            <person name="Blackwell M."/>
            <person name="Grigoriev I.V."/>
            <person name="Jeffries T.W."/>
        </authorList>
    </citation>
    <scope>NUCLEOTIDE SEQUENCE [LARGE SCALE GENOMIC DNA]</scope>
    <source>
        <strain evidence="2 3">NRRL YB-4993</strain>
    </source>
</reference>
<organism evidence="2 3">
    <name type="scientific">Metschnikowia bicuspidata var. bicuspidata NRRL YB-4993</name>
    <dbReference type="NCBI Taxonomy" id="869754"/>
    <lineage>
        <taxon>Eukaryota</taxon>
        <taxon>Fungi</taxon>
        <taxon>Dikarya</taxon>
        <taxon>Ascomycota</taxon>
        <taxon>Saccharomycotina</taxon>
        <taxon>Pichiomycetes</taxon>
        <taxon>Metschnikowiaceae</taxon>
        <taxon>Metschnikowia</taxon>
    </lineage>
</organism>
<name>A0A1A0HJL8_9ASCO</name>